<reference evidence="1 2" key="1">
    <citation type="submission" date="2016-05" db="EMBL/GenBank/DDBJ databases">
        <title>Microbial solvent formation.</title>
        <authorList>
            <person name="Poehlein A."/>
            <person name="Montoya Solano J.D."/>
            <person name="Flitsch S."/>
            <person name="Krabben P."/>
            <person name="Duerre P."/>
            <person name="Daniel R."/>
        </authorList>
    </citation>
    <scope>NUCLEOTIDE SEQUENCE [LARGE SCALE GENOMIC DNA]</scope>
    <source>
        <strain evidence="1 2">DSM 53</strain>
    </source>
</reference>
<dbReference type="InterPro" id="IPR003748">
    <property type="entry name" value="DUF169"/>
</dbReference>
<organism evidence="1 2">
    <name type="scientific">Clostridium beijerinckii</name>
    <name type="common">Clostridium MP</name>
    <dbReference type="NCBI Taxonomy" id="1520"/>
    <lineage>
        <taxon>Bacteria</taxon>
        <taxon>Bacillati</taxon>
        <taxon>Bacillota</taxon>
        <taxon>Clostridia</taxon>
        <taxon>Eubacteriales</taxon>
        <taxon>Clostridiaceae</taxon>
        <taxon>Clostridium</taxon>
    </lineage>
</organism>
<protein>
    <recommendedName>
        <fullName evidence="3">DUF169 domain-containing protein</fullName>
    </recommendedName>
</protein>
<comment type="caution">
    <text evidence="1">The sequence shown here is derived from an EMBL/GenBank/DDBJ whole genome shotgun (WGS) entry which is preliminary data.</text>
</comment>
<evidence type="ECO:0008006" key="3">
    <source>
        <dbReference type="Google" id="ProtNLM"/>
    </source>
</evidence>
<accession>A0A1S8SKR0</accession>
<evidence type="ECO:0000313" key="1">
    <source>
        <dbReference type="EMBL" id="OOM65854.1"/>
    </source>
</evidence>
<dbReference type="PANTHER" id="PTHR37954">
    <property type="entry name" value="BLL4979 PROTEIN"/>
    <property type="match status" value="1"/>
</dbReference>
<sequence>MQGSPIAVTYCDLIEDDRYEVKNQVVCQSIQDARYGKEVAISLDNCKCRGGAYFLGLIDRPKEAHKFWVDVEKAYANRCTSMAALRHNPEPPMQLGKYVTLAPIDKCNKLPDLISFVCNVEQGAALLGLNAFFNGRTPKIYSYAAACSSAIGIPMTTGELHVSFIDNSARKIADFNPSELIITIPALKIRGLSDSIEHCIWGNCNVPYLKEEKQLKGNWKINS</sequence>
<dbReference type="Pfam" id="PF02596">
    <property type="entry name" value="DUF169"/>
    <property type="match status" value="1"/>
</dbReference>
<dbReference type="EMBL" id="LZZI01000003">
    <property type="protein sequence ID" value="OOM65854.1"/>
    <property type="molecule type" value="Genomic_DNA"/>
</dbReference>
<proteinExistence type="predicted"/>
<dbReference type="AlphaFoldDB" id="A0A1S8SKR0"/>
<dbReference type="Proteomes" id="UP000190973">
    <property type="component" value="Unassembled WGS sequence"/>
</dbReference>
<evidence type="ECO:0000313" key="2">
    <source>
        <dbReference type="Proteomes" id="UP000190973"/>
    </source>
</evidence>
<gene>
    <name evidence="1" type="ORF">CLBCK_02300</name>
</gene>
<name>A0A1S8SKR0_CLOBE</name>
<dbReference type="PANTHER" id="PTHR37954:SF3">
    <property type="entry name" value="DUF169 DOMAIN-CONTAINING PROTEIN"/>
    <property type="match status" value="1"/>
</dbReference>